<feature type="transmembrane region" description="Helical" evidence="1">
    <location>
        <begin position="58"/>
        <end position="78"/>
    </location>
</feature>
<keyword evidence="1" id="KW-1133">Transmembrane helix</keyword>
<keyword evidence="3" id="KW-1185">Reference proteome</keyword>
<accession>A0ABZ1AYZ8</accession>
<protein>
    <submittedName>
        <fullName evidence="2">Uncharacterized protein</fullName>
    </submittedName>
</protein>
<dbReference type="EMBL" id="CP141261">
    <property type="protein sequence ID" value="WRL62648.1"/>
    <property type="molecule type" value="Genomic_DNA"/>
</dbReference>
<feature type="transmembrane region" description="Helical" evidence="1">
    <location>
        <begin position="26"/>
        <end position="46"/>
    </location>
</feature>
<evidence type="ECO:0000256" key="1">
    <source>
        <dbReference type="SAM" id="Phobius"/>
    </source>
</evidence>
<dbReference type="RefSeq" id="WP_324274000.1">
    <property type="nucleotide sequence ID" value="NZ_CP141261.1"/>
</dbReference>
<feature type="transmembrane region" description="Helical" evidence="1">
    <location>
        <begin position="84"/>
        <end position="105"/>
    </location>
</feature>
<keyword evidence="1" id="KW-0812">Transmembrane</keyword>
<gene>
    <name evidence="2" type="ORF">U6N30_22260</name>
</gene>
<proteinExistence type="predicted"/>
<reference evidence="2 3" key="1">
    <citation type="submission" date="2023-12" db="EMBL/GenBank/DDBJ databases">
        <title>Blastococcus brunescens sp. nov., an actonobacterium isolated from sandstone collected in sahara desert.</title>
        <authorList>
            <person name="Gtari M."/>
            <person name="Ghodhbane F."/>
        </authorList>
    </citation>
    <scope>NUCLEOTIDE SEQUENCE [LARGE SCALE GENOMIC DNA]</scope>
    <source>
        <strain evidence="2 3">BMG 8361</strain>
    </source>
</reference>
<dbReference type="Proteomes" id="UP001324287">
    <property type="component" value="Chromosome"/>
</dbReference>
<name>A0ABZ1AYZ8_9ACTN</name>
<evidence type="ECO:0000313" key="3">
    <source>
        <dbReference type="Proteomes" id="UP001324287"/>
    </source>
</evidence>
<sequence length="123" mass="12192">MYRLTDPAVARDAAVDVVLADIGPGFVPLLLALPALLLGPVVLAVGVRRAGSTGNLPWLALACWVVGIGTFMATEFTVKAGEVAGLAVASTGLALLGTALGRVVAAASDGADGEVGMVPARQA</sequence>
<keyword evidence="1" id="KW-0472">Membrane</keyword>
<evidence type="ECO:0000313" key="2">
    <source>
        <dbReference type="EMBL" id="WRL62648.1"/>
    </source>
</evidence>
<organism evidence="2 3">
    <name type="scientific">Blastococcus brunescens</name>
    <dbReference type="NCBI Taxonomy" id="1564165"/>
    <lineage>
        <taxon>Bacteria</taxon>
        <taxon>Bacillati</taxon>
        <taxon>Actinomycetota</taxon>
        <taxon>Actinomycetes</taxon>
        <taxon>Geodermatophilales</taxon>
        <taxon>Geodermatophilaceae</taxon>
        <taxon>Blastococcus</taxon>
    </lineage>
</organism>